<dbReference type="PRINTS" id="PR01218">
    <property type="entry name" value="PSTLEXTENSIN"/>
</dbReference>
<proteinExistence type="predicted"/>
<comment type="caution">
    <text evidence="2">The sequence shown here is derived from an EMBL/GenBank/DDBJ whole genome shotgun (WGS) entry which is preliminary data.</text>
</comment>
<feature type="compositionally biased region" description="Polar residues" evidence="1">
    <location>
        <begin position="579"/>
        <end position="595"/>
    </location>
</feature>
<gene>
    <name evidence="2" type="ORF">JKF63_01349</name>
</gene>
<protein>
    <submittedName>
        <fullName evidence="2">Uncharacterized protein</fullName>
    </submittedName>
</protein>
<dbReference type="AlphaFoldDB" id="A0A836KZJ6"/>
<sequence>MQSYLLEVAVKRVYGLNPLIASLASKIVVEVRFLDFPFITVHPQKYAVGDTVTYNVCHKADFRMKSEQAVATFPVTCQCQLVTVDSGAVPGTARWSCPCPLVPQSDAAAEPSLRTYANYVIRNAAGETVGYADMNCRVLSQDVLSTAPVQAPAPVPVYVPTRQASVRPPPIAAPPTSAPEPSRETQAEPGKPYILRVIVSENDRHRRPSQPARCDNLQGASRAPEATAATHASSNGRGQQQRPLSANTAERGTLLHLLQYDVAYQLQSLSETVAAALQREHDVLTRIPLKGSDRSGSVRTAKLTKSIDQHVASIVRLANIILQVANQLVDNSPAPPHTGTSRKLKDMAQQKRNPVNKLPLPANGSVGHYLMYDVLYQLQCLGTNLSYMTVAYRVALDTSLSSIPAQHVEYCDALAHDIQHLTKRVNILIQSSIDGTLSTATLPVAPGPVALKKGHQSKKTSAQDSPQVAVSQVNVPQTAGVARSLSSSSHSSFSSLHSTSSSSFTSSSLSSSSSSFLNLPTTAAAPQPPPAAAPAPTAVTPMRQTSPSSSATPPLASPPPPPNTVAVLPAQPTAKPLATPSTSHTQLSVSLPINTPTTVPHANQLAIPVSQIQQLNSLQPPPIGKPSSVPAFSASQNTGLYGAVTSSSYVQQPVLATGSAPMLNPPYLSSVPPPLASLTPLTPPSGTLSPPVIPAPNLTTPPSTQPQPQVTFPISIPVPIPH</sequence>
<organism evidence="2 3">
    <name type="scientific">Porcisia hertigi</name>
    <dbReference type="NCBI Taxonomy" id="2761500"/>
    <lineage>
        <taxon>Eukaryota</taxon>
        <taxon>Discoba</taxon>
        <taxon>Euglenozoa</taxon>
        <taxon>Kinetoplastea</taxon>
        <taxon>Metakinetoplastina</taxon>
        <taxon>Trypanosomatida</taxon>
        <taxon>Trypanosomatidae</taxon>
        <taxon>Leishmaniinae</taxon>
        <taxon>Porcisia</taxon>
    </lineage>
</organism>
<dbReference type="Proteomes" id="UP000674318">
    <property type="component" value="Chromosome 35"/>
</dbReference>
<keyword evidence="3" id="KW-1185">Reference proteome</keyword>
<dbReference type="InterPro" id="IPR003882">
    <property type="entry name" value="Pistil_extensin"/>
</dbReference>
<feature type="region of interest" description="Disordered" evidence="1">
    <location>
        <begin position="515"/>
        <end position="595"/>
    </location>
</feature>
<feature type="compositionally biased region" description="Low complexity" evidence="1">
    <location>
        <begin position="515"/>
        <end position="525"/>
    </location>
</feature>
<feature type="region of interest" description="Disordered" evidence="1">
    <location>
        <begin position="448"/>
        <end position="471"/>
    </location>
</feature>
<dbReference type="KEGG" id="phet:94287473"/>
<feature type="compositionally biased region" description="Low complexity" evidence="1">
    <location>
        <begin position="678"/>
        <end position="713"/>
    </location>
</feature>
<evidence type="ECO:0000313" key="2">
    <source>
        <dbReference type="EMBL" id="KAG5492769.1"/>
    </source>
</evidence>
<reference evidence="2 3" key="1">
    <citation type="submission" date="2021-02" db="EMBL/GenBank/DDBJ databases">
        <title>Porcisia hertigi Genome sequencing and assembly.</title>
        <authorList>
            <person name="Almutairi H."/>
            <person name="Gatherer D."/>
        </authorList>
    </citation>
    <scope>NUCLEOTIDE SEQUENCE [LARGE SCALE GENOMIC DNA]</scope>
    <source>
        <strain evidence="2 3">C119</strain>
    </source>
</reference>
<feature type="compositionally biased region" description="Polar residues" evidence="1">
    <location>
        <begin position="459"/>
        <end position="471"/>
    </location>
</feature>
<dbReference type="GeneID" id="94287473"/>
<feature type="compositionally biased region" description="Pro residues" evidence="1">
    <location>
        <begin position="167"/>
        <end position="178"/>
    </location>
</feature>
<dbReference type="EMBL" id="JAFJZO010000035">
    <property type="protein sequence ID" value="KAG5492769.1"/>
    <property type="molecule type" value="Genomic_DNA"/>
</dbReference>
<dbReference type="OrthoDB" id="267298at2759"/>
<feature type="compositionally biased region" description="Low complexity" evidence="1">
    <location>
        <begin position="534"/>
        <end position="554"/>
    </location>
</feature>
<evidence type="ECO:0000256" key="1">
    <source>
        <dbReference type="SAM" id="MobiDB-lite"/>
    </source>
</evidence>
<feature type="region of interest" description="Disordered" evidence="1">
    <location>
        <begin position="678"/>
        <end position="722"/>
    </location>
</feature>
<evidence type="ECO:0000313" key="3">
    <source>
        <dbReference type="Proteomes" id="UP000674318"/>
    </source>
</evidence>
<accession>A0A836KZJ6</accession>
<feature type="compositionally biased region" description="Polar residues" evidence="1">
    <location>
        <begin position="230"/>
        <end position="246"/>
    </location>
</feature>
<dbReference type="RefSeq" id="XP_067753553.1">
    <property type="nucleotide sequence ID" value="XM_067897396.1"/>
</dbReference>
<feature type="region of interest" description="Disordered" evidence="1">
    <location>
        <begin position="165"/>
        <end position="246"/>
    </location>
</feature>
<feature type="region of interest" description="Disordered" evidence="1">
    <location>
        <begin position="331"/>
        <end position="357"/>
    </location>
</feature>
<name>A0A836KZJ6_9TRYP</name>